<reference evidence="9 10" key="1">
    <citation type="journal article" date="2017" name="Environ. Microbiol.">
        <title>Decay of the glycolytic pathway and adaptation to intranuclear parasitism within Enterocytozoonidae microsporidia.</title>
        <authorList>
            <person name="Wiredu Boakye D."/>
            <person name="Jaroenlak P."/>
            <person name="Prachumwat A."/>
            <person name="Williams T.A."/>
            <person name="Bateman K.S."/>
            <person name="Itsathitphaisarn O."/>
            <person name="Sritunyalucksana K."/>
            <person name="Paszkiewicz K.H."/>
            <person name="Moore K.A."/>
            <person name="Stentiford G.D."/>
            <person name="Williams B.A."/>
        </authorList>
    </citation>
    <scope>NUCLEOTIDE SEQUENCE [LARGE SCALE GENOMIC DNA]</scope>
    <source>
        <strain evidence="9 10">TH1</strain>
    </source>
</reference>
<evidence type="ECO:0000256" key="3">
    <source>
        <dbReference type="ARBA" id="ARBA00022517"/>
    </source>
</evidence>
<dbReference type="SUPFAM" id="SSF144210">
    <property type="entry name" value="Nop10-like SnoRNP"/>
    <property type="match status" value="1"/>
</dbReference>
<name>A0A1W0E2K2_9MICR</name>
<keyword evidence="4" id="KW-0698">rRNA processing</keyword>
<dbReference type="EMBL" id="MNPJ01000033">
    <property type="protein sequence ID" value="OQS53461.1"/>
    <property type="molecule type" value="Genomic_DNA"/>
</dbReference>
<organism evidence="9 10">
    <name type="scientific">Ecytonucleospora hepatopenaei</name>
    <dbReference type="NCBI Taxonomy" id="646526"/>
    <lineage>
        <taxon>Eukaryota</taxon>
        <taxon>Fungi</taxon>
        <taxon>Fungi incertae sedis</taxon>
        <taxon>Microsporidia</taxon>
        <taxon>Enterocytozoonidae</taxon>
        <taxon>Ecytonucleospora</taxon>
    </lineage>
</organism>
<dbReference type="InterPro" id="IPR007264">
    <property type="entry name" value="H/ACA_rnp_Nop10"/>
</dbReference>
<evidence type="ECO:0000256" key="6">
    <source>
        <dbReference type="ARBA" id="ARBA00030185"/>
    </source>
</evidence>
<keyword evidence="3" id="KW-0690">Ribosome biogenesis</keyword>
<dbReference type="GO" id="GO:1990904">
    <property type="term" value="C:ribonucleoprotein complex"/>
    <property type="evidence" value="ECO:0007669"/>
    <property type="project" value="UniProtKB-KW"/>
</dbReference>
<sequence>MIYFKMENGVKKYTLQSENATIVLPAKFSIEDKYSEYRIENKKKHNIYPFDD</sequence>
<proteinExistence type="inferred from homology"/>
<protein>
    <recommendedName>
        <fullName evidence="2">H/ACA ribonucleoprotein complex subunit NOP10</fullName>
    </recommendedName>
    <alternativeName>
        <fullName evidence="6">Nucleolar protein 10</fullName>
    </alternativeName>
    <alternativeName>
        <fullName evidence="7">Nucleolar protein family A member 3</fullName>
    </alternativeName>
    <alternativeName>
        <fullName evidence="8">snoRNP protein NOP10</fullName>
    </alternativeName>
</protein>
<dbReference type="InterPro" id="IPR036756">
    <property type="entry name" value="H/ACA_rnp_Nop10_sf"/>
</dbReference>
<dbReference type="AlphaFoldDB" id="A0A1W0E2K2"/>
<evidence type="ECO:0000256" key="5">
    <source>
        <dbReference type="ARBA" id="ARBA00023274"/>
    </source>
</evidence>
<evidence type="ECO:0000313" key="9">
    <source>
        <dbReference type="EMBL" id="OQS53461.1"/>
    </source>
</evidence>
<dbReference type="Proteomes" id="UP000192758">
    <property type="component" value="Unassembled WGS sequence"/>
</dbReference>
<dbReference type="OrthoDB" id="13807at2759"/>
<evidence type="ECO:0000256" key="8">
    <source>
        <dbReference type="ARBA" id="ARBA00032266"/>
    </source>
</evidence>
<comment type="caution">
    <text evidence="9">The sequence shown here is derived from an EMBL/GenBank/DDBJ whole genome shotgun (WGS) entry which is preliminary data.</text>
</comment>
<dbReference type="GO" id="GO:0006364">
    <property type="term" value="P:rRNA processing"/>
    <property type="evidence" value="ECO:0007669"/>
    <property type="project" value="UniProtKB-KW"/>
</dbReference>
<dbReference type="GO" id="GO:0030515">
    <property type="term" value="F:snoRNA binding"/>
    <property type="evidence" value="ECO:0007669"/>
    <property type="project" value="InterPro"/>
</dbReference>
<evidence type="ECO:0000256" key="2">
    <source>
        <dbReference type="ARBA" id="ARBA00021838"/>
    </source>
</evidence>
<evidence type="ECO:0000256" key="1">
    <source>
        <dbReference type="ARBA" id="ARBA00009462"/>
    </source>
</evidence>
<evidence type="ECO:0000313" key="10">
    <source>
        <dbReference type="Proteomes" id="UP000192758"/>
    </source>
</evidence>
<keyword evidence="10" id="KW-1185">Reference proteome</keyword>
<comment type="similarity">
    <text evidence="1">Belongs to the NOP10 family.</text>
</comment>
<dbReference type="VEuPathDB" id="MicrosporidiaDB:EHP00_2500"/>
<accession>A0A1W0E2K2</accession>
<gene>
    <name evidence="9" type="ORF">EHP00_2500</name>
</gene>
<evidence type="ECO:0000256" key="7">
    <source>
        <dbReference type="ARBA" id="ARBA00031779"/>
    </source>
</evidence>
<dbReference type="Gene3D" id="2.20.28.40">
    <property type="entry name" value="H/ACA ribonucleoprotein complex, subunit Nop10"/>
    <property type="match status" value="1"/>
</dbReference>
<keyword evidence="5" id="KW-0687">Ribonucleoprotein</keyword>
<dbReference type="Pfam" id="PF04135">
    <property type="entry name" value="Nop10p"/>
    <property type="match status" value="1"/>
</dbReference>
<evidence type="ECO:0000256" key="4">
    <source>
        <dbReference type="ARBA" id="ARBA00022552"/>
    </source>
</evidence>
<dbReference type="GO" id="GO:0001522">
    <property type="term" value="P:pseudouridine synthesis"/>
    <property type="evidence" value="ECO:0007669"/>
    <property type="project" value="InterPro"/>
</dbReference>